<feature type="non-terminal residue" evidence="1">
    <location>
        <position position="1"/>
    </location>
</feature>
<reference evidence="1" key="1">
    <citation type="submission" date="2015-07" db="EMBL/GenBank/DDBJ databases">
        <title>MeaNS - Measles Nucleotide Surveillance Program.</title>
        <authorList>
            <person name="Tran T."/>
            <person name="Druce J."/>
        </authorList>
    </citation>
    <scope>NUCLEOTIDE SEQUENCE</scope>
    <source>
        <strain evidence="1">UCB-OBI-ISO-001</strain>
        <tissue evidence="1">Gonad</tissue>
    </source>
</reference>
<proteinExistence type="predicted"/>
<dbReference type="AlphaFoldDB" id="A0A0L8HCY2"/>
<evidence type="ECO:0000313" key="1">
    <source>
        <dbReference type="EMBL" id="KOF87042.1"/>
    </source>
</evidence>
<dbReference type="EMBL" id="KQ418504">
    <property type="protein sequence ID" value="KOF87042.1"/>
    <property type="molecule type" value="Genomic_DNA"/>
</dbReference>
<protein>
    <submittedName>
        <fullName evidence="1">Uncharacterized protein</fullName>
    </submittedName>
</protein>
<gene>
    <name evidence="1" type="ORF">OCBIM_22017519mg</name>
</gene>
<organism evidence="1">
    <name type="scientific">Octopus bimaculoides</name>
    <name type="common">California two-spotted octopus</name>
    <dbReference type="NCBI Taxonomy" id="37653"/>
    <lineage>
        <taxon>Eukaryota</taxon>
        <taxon>Metazoa</taxon>
        <taxon>Spiralia</taxon>
        <taxon>Lophotrochozoa</taxon>
        <taxon>Mollusca</taxon>
        <taxon>Cephalopoda</taxon>
        <taxon>Coleoidea</taxon>
        <taxon>Octopodiformes</taxon>
        <taxon>Octopoda</taxon>
        <taxon>Incirrata</taxon>
        <taxon>Octopodidae</taxon>
        <taxon>Octopus</taxon>
    </lineage>
</organism>
<accession>A0A0L8HCY2</accession>
<sequence length="119" mass="13122">TSQPSANQPINNQPTLTTNLHQVNSTTVQKHIRKHQNGKIALHPDINVVWIGFLYSVTSQLPTVHLPVAHLTKSQLSTAHLSMVHLTPAQLSTAHLSMVQLTKAQLYITHLSLVQLTSD</sequence>
<name>A0A0L8HCY2_OCTBM</name>
<dbReference type="Gene3D" id="2.160.20.80">
    <property type="entry name" value="E3 ubiquitin-protein ligase SopA"/>
    <property type="match status" value="1"/>
</dbReference>